<evidence type="ECO:0000313" key="2">
    <source>
        <dbReference type="Proteomes" id="UP000030649"/>
    </source>
</evidence>
<evidence type="ECO:0000313" key="1">
    <source>
        <dbReference type="EMBL" id="ERG92043.1"/>
    </source>
</evidence>
<organism evidence="1 2">
    <name type="scientific">Haloquadratum walsbyi J07HQW1</name>
    <dbReference type="NCBI Taxonomy" id="1238424"/>
    <lineage>
        <taxon>Archaea</taxon>
        <taxon>Methanobacteriati</taxon>
        <taxon>Methanobacteriota</taxon>
        <taxon>Stenosarchaea group</taxon>
        <taxon>Halobacteria</taxon>
        <taxon>Halobacteriales</taxon>
        <taxon>Haloferacaceae</taxon>
        <taxon>Haloquadratum</taxon>
    </lineage>
</organism>
<reference evidence="1 2" key="1">
    <citation type="journal article" date="2013" name="PLoS ONE">
        <title>Assembly-driven community genomics of a hypersaline microbial ecosystem.</title>
        <authorList>
            <person name="Podell S."/>
            <person name="Ugalde J.A."/>
            <person name="Narasingarao P."/>
            <person name="Banfield J.F."/>
            <person name="Heidelberg K.B."/>
            <person name="Allen E.E."/>
        </authorList>
    </citation>
    <scope>NUCLEOTIDE SEQUENCE [LARGE SCALE GENOMIC DNA]</scope>
    <source>
        <strain evidence="2">J07HQW1</strain>
    </source>
</reference>
<dbReference type="EMBL" id="KE356560">
    <property type="protein sequence ID" value="ERG92043.1"/>
    <property type="molecule type" value="Genomic_DNA"/>
</dbReference>
<dbReference type="Pfam" id="PF18742">
    <property type="entry name" value="DpnII-MboI"/>
    <property type="match status" value="1"/>
</dbReference>
<proteinExistence type="predicted"/>
<dbReference type="Proteomes" id="UP000030649">
    <property type="component" value="Unassembled WGS sequence"/>
</dbReference>
<accession>U1N6H6</accession>
<name>U1N6H6_9EURY</name>
<sequence length="332" mass="38079">MKLEKILNRRSYAGGEFNFEDVAQVQIGHEEGKYGYFIIESKRSKTTLSGADIPWNNHAVVYLEEPDKFEQVNEILRRRLDSGLKIQASTGFMSAEGEYEGKDTDNTDISYVRIHVEGDVISLQCFDDSRNHIGAASIPIATAFEEGEYTDEENLEMFDTMVGEVLDSFVSAHNPETMENERVPAIGRVERICNRFHTAAKQLRDTHGKSDSFEIENEYDVQSLLHSFLKLEFDNIRAEIYTDSYAGTQPRIDFLIEEPNILVEVKHARSDHGTQDIKEELAIDKDHYRKQDHDELVCFIYDPEEVIDNPSGFKKDIEWEEPSVTVLVSPNR</sequence>
<dbReference type="AlphaFoldDB" id="U1N6H6"/>
<protein>
    <submittedName>
        <fullName evidence="1">Uncharacterized protein</fullName>
    </submittedName>
</protein>
<dbReference type="HOGENOM" id="CLU_835773_0_0_2"/>
<gene>
    <name evidence="1" type="ORF">J07HQW1_02078</name>
</gene>